<organism evidence="3 4">
    <name type="scientific">Lasiosphaeris hirsuta</name>
    <dbReference type="NCBI Taxonomy" id="260670"/>
    <lineage>
        <taxon>Eukaryota</taxon>
        <taxon>Fungi</taxon>
        <taxon>Dikarya</taxon>
        <taxon>Ascomycota</taxon>
        <taxon>Pezizomycotina</taxon>
        <taxon>Sordariomycetes</taxon>
        <taxon>Sordariomycetidae</taxon>
        <taxon>Sordariales</taxon>
        <taxon>Lasiosphaeriaceae</taxon>
        <taxon>Lasiosphaeris</taxon>
    </lineage>
</organism>
<evidence type="ECO:0000256" key="2">
    <source>
        <dbReference type="SAM" id="Phobius"/>
    </source>
</evidence>
<dbReference type="EMBL" id="JAUKUA010000004">
    <property type="protein sequence ID" value="KAK0715406.1"/>
    <property type="molecule type" value="Genomic_DNA"/>
</dbReference>
<keyword evidence="2" id="KW-0472">Membrane</keyword>
<dbReference type="Pfam" id="PF11374">
    <property type="entry name" value="DUF3176"/>
    <property type="match status" value="1"/>
</dbReference>
<comment type="caution">
    <text evidence="3">The sequence shown here is derived from an EMBL/GenBank/DDBJ whole genome shotgun (WGS) entry which is preliminary data.</text>
</comment>
<name>A0AA40AGH0_9PEZI</name>
<evidence type="ECO:0000313" key="3">
    <source>
        <dbReference type="EMBL" id="KAK0715406.1"/>
    </source>
</evidence>
<feature type="region of interest" description="Disordered" evidence="1">
    <location>
        <begin position="1"/>
        <end position="39"/>
    </location>
</feature>
<keyword evidence="2" id="KW-0812">Transmembrane</keyword>
<evidence type="ECO:0000256" key="1">
    <source>
        <dbReference type="SAM" id="MobiDB-lite"/>
    </source>
</evidence>
<sequence>MSAKSVGGTASHCSNSDATPSHEERHPNHPGFGRQRRNGKGGPTNWMAVAYCWWWEISGALISAFCMGLILIILAKADGIALEAWRLPIQPNSLISVFTTIGKSALMVPIAGCLSQLAWQHFASEPRSLDHIRVFDDASRGPWGAVELLLVIGKKGYLARLLAITTVLALGIEPFAQQILEFGTRHVEIAIPTVEIAAASTYQSRGFRNDELWHDDPEKLSRVVIRDNDISNAILGVKTQPYFRCPPSVNNCTYPAFTTLGVCSTVTNRAEGAQLNCETGVTKDVTCKFTWAGNDSMSLTFNKQSDLKNPTGERQHEVFRLRVEPTSAATAATGLTMTAIRANSSEVLNSIKVGRYPEIELLTLRWYWCTQTYPWTNASSAHLLPSEPTTEPLAPGTDSTKSDWLTFTSASANEYRIHRETHTSVWEYLGMKILTSHVFMNTKPNSPTTSASPQDYFLGTEQGTCHSTLEMFLYASSLQNVTQNIATLLSNYIRSRTSTTPPDTLAITTSDDNALPGDNSNATVLTGSAWKDETYIEVRWGWISVPLGETLLAVMLLGATIISARLSGVPVLGSSPLGLLFHGLERGVREAGTVKSRRAMVGVARGMEVRFGERDRDGRLGFNIVDKSEEEKGCKLEEMGGEKGTRVIDGKGSE</sequence>
<accession>A0AA40AGH0</accession>
<keyword evidence="2" id="KW-1133">Transmembrane helix</keyword>
<keyword evidence="4" id="KW-1185">Reference proteome</keyword>
<dbReference type="PANTHER" id="PTHR35394">
    <property type="entry name" value="DUF3176 DOMAIN-CONTAINING PROTEIN"/>
    <property type="match status" value="1"/>
</dbReference>
<protein>
    <submittedName>
        <fullName evidence="3">Uncharacterized protein</fullName>
    </submittedName>
</protein>
<dbReference type="InterPro" id="IPR021514">
    <property type="entry name" value="DUF3176"/>
</dbReference>
<gene>
    <name evidence="3" type="ORF">B0H67DRAFT_553940</name>
</gene>
<reference evidence="3" key="1">
    <citation type="submission" date="2023-06" db="EMBL/GenBank/DDBJ databases">
        <title>Genome-scale phylogeny and comparative genomics of the fungal order Sordariales.</title>
        <authorList>
            <consortium name="Lawrence Berkeley National Laboratory"/>
            <person name="Hensen N."/>
            <person name="Bonometti L."/>
            <person name="Westerberg I."/>
            <person name="Brannstrom I.O."/>
            <person name="Guillou S."/>
            <person name="Cros-Aarteil S."/>
            <person name="Calhoun S."/>
            <person name="Haridas S."/>
            <person name="Kuo A."/>
            <person name="Mondo S."/>
            <person name="Pangilinan J."/>
            <person name="Riley R."/>
            <person name="Labutti K."/>
            <person name="Andreopoulos B."/>
            <person name="Lipzen A."/>
            <person name="Chen C."/>
            <person name="Yanf M."/>
            <person name="Daum C."/>
            <person name="Ng V."/>
            <person name="Clum A."/>
            <person name="Steindorff A."/>
            <person name="Ohm R."/>
            <person name="Martin F."/>
            <person name="Silar P."/>
            <person name="Natvig D."/>
            <person name="Lalanne C."/>
            <person name="Gautier V."/>
            <person name="Ament-Velasquez S.L."/>
            <person name="Kruys A."/>
            <person name="Hutchinson M.I."/>
            <person name="Powell A.J."/>
            <person name="Barry K."/>
            <person name="Miller A.N."/>
            <person name="Grigoriev I.V."/>
            <person name="Debuchy R."/>
            <person name="Gladieux P."/>
            <person name="Thoren M.H."/>
            <person name="Johannesson H."/>
        </authorList>
    </citation>
    <scope>NUCLEOTIDE SEQUENCE</scope>
    <source>
        <strain evidence="3">SMH4607-1</strain>
    </source>
</reference>
<proteinExistence type="predicted"/>
<dbReference type="AlphaFoldDB" id="A0AA40AGH0"/>
<evidence type="ECO:0000313" key="4">
    <source>
        <dbReference type="Proteomes" id="UP001172102"/>
    </source>
</evidence>
<feature type="transmembrane region" description="Helical" evidence="2">
    <location>
        <begin position="53"/>
        <end position="74"/>
    </location>
</feature>
<dbReference type="PANTHER" id="PTHR35394:SF5">
    <property type="entry name" value="DUF3176 DOMAIN-CONTAINING PROTEIN"/>
    <property type="match status" value="1"/>
</dbReference>
<dbReference type="Proteomes" id="UP001172102">
    <property type="component" value="Unassembled WGS sequence"/>
</dbReference>